<dbReference type="Pfam" id="PF12937">
    <property type="entry name" value="F-box-like"/>
    <property type="match status" value="1"/>
</dbReference>
<dbReference type="AlphaFoldDB" id="A0A0C3B967"/>
<evidence type="ECO:0000259" key="2">
    <source>
        <dbReference type="PROSITE" id="PS50181"/>
    </source>
</evidence>
<feature type="domain" description="F-box" evidence="2">
    <location>
        <begin position="59"/>
        <end position="109"/>
    </location>
</feature>
<accession>A0A0C3B967</accession>
<reference evidence="4" key="2">
    <citation type="submission" date="2015-01" db="EMBL/GenBank/DDBJ databases">
        <title>Evolutionary Origins and Diversification of the Mycorrhizal Mutualists.</title>
        <authorList>
            <consortium name="DOE Joint Genome Institute"/>
            <consortium name="Mycorrhizal Genomics Consortium"/>
            <person name="Kohler A."/>
            <person name="Kuo A."/>
            <person name="Nagy L.G."/>
            <person name="Floudas D."/>
            <person name="Copeland A."/>
            <person name="Barry K.W."/>
            <person name="Cichocki N."/>
            <person name="Veneault-Fourrey C."/>
            <person name="LaButti K."/>
            <person name="Lindquist E.A."/>
            <person name="Lipzen A."/>
            <person name="Lundell T."/>
            <person name="Morin E."/>
            <person name="Murat C."/>
            <person name="Riley R."/>
            <person name="Ohm R."/>
            <person name="Sun H."/>
            <person name="Tunlid A."/>
            <person name="Henrissat B."/>
            <person name="Grigoriev I.V."/>
            <person name="Hibbett D.S."/>
            <person name="Martin F."/>
        </authorList>
    </citation>
    <scope>NUCLEOTIDE SEQUENCE [LARGE SCALE GENOMIC DNA]</scope>
    <source>
        <strain evidence="4">MAFF 305830</strain>
    </source>
</reference>
<keyword evidence="4" id="KW-1185">Reference proteome</keyword>
<reference evidence="3 4" key="1">
    <citation type="submission" date="2014-04" db="EMBL/GenBank/DDBJ databases">
        <authorList>
            <consortium name="DOE Joint Genome Institute"/>
            <person name="Kuo A."/>
            <person name="Zuccaro A."/>
            <person name="Kohler A."/>
            <person name="Nagy L.G."/>
            <person name="Floudas D."/>
            <person name="Copeland A."/>
            <person name="Barry K.W."/>
            <person name="Cichocki N."/>
            <person name="Veneault-Fourrey C."/>
            <person name="LaButti K."/>
            <person name="Lindquist E.A."/>
            <person name="Lipzen A."/>
            <person name="Lundell T."/>
            <person name="Morin E."/>
            <person name="Murat C."/>
            <person name="Sun H."/>
            <person name="Tunlid A."/>
            <person name="Henrissat B."/>
            <person name="Grigoriev I.V."/>
            <person name="Hibbett D.S."/>
            <person name="Martin F."/>
            <person name="Nordberg H.P."/>
            <person name="Cantor M.N."/>
            <person name="Hua S.X."/>
        </authorList>
    </citation>
    <scope>NUCLEOTIDE SEQUENCE [LARGE SCALE GENOMIC DNA]</scope>
    <source>
        <strain evidence="3 4">MAFF 305830</strain>
    </source>
</reference>
<organism evidence="3 4">
    <name type="scientific">Serendipita vermifera MAFF 305830</name>
    <dbReference type="NCBI Taxonomy" id="933852"/>
    <lineage>
        <taxon>Eukaryota</taxon>
        <taxon>Fungi</taxon>
        <taxon>Dikarya</taxon>
        <taxon>Basidiomycota</taxon>
        <taxon>Agaricomycotina</taxon>
        <taxon>Agaricomycetes</taxon>
        <taxon>Sebacinales</taxon>
        <taxon>Serendipitaceae</taxon>
        <taxon>Serendipita</taxon>
    </lineage>
</organism>
<evidence type="ECO:0000313" key="3">
    <source>
        <dbReference type="EMBL" id="KIM28001.1"/>
    </source>
</evidence>
<feature type="coiled-coil region" evidence="1">
    <location>
        <begin position="17"/>
        <end position="51"/>
    </location>
</feature>
<dbReference type="PROSITE" id="PS50181">
    <property type="entry name" value="FBOX"/>
    <property type="match status" value="1"/>
</dbReference>
<dbReference type="Gene3D" id="1.20.1280.50">
    <property type="match status" value="1"/>
</dbReference>
<dbReference type="OrthoDB" id="2861365at2759"/>
<keyword evidence="1" id="KW-0175">Coiled coil</keyword>
<dbReference type="SUPFAM" id="SSF81383">
    <property type="entry name" value="F-box domain"/>
    <property type="match status" value="1"/>
</dbReference>
<dbReference type="HOGENOM" id="CLU_649184_0_0_1"/>
<sequence>MASPSLSSSSLGYPPFVTKRLNELQEVEASIESLRAQLVAAEFRRDVIKKELASYKTSRVGAYRFPPELLCNILSLVDEDQVVRNRRLSLVCRLWRNMIESTPQFWNQITIKWTGSPNSFAKIWAYADICLQKSKASPLDVTVDLLDLPAYEEYIYQILRDHFLALRVNPLDFNDGDEVPYSAFYVEYMRFSATTIQRLCEFSKGHTSRWRSFRMNLPSALRESGIQWLFENAEGLYPNLVKLEYRIADDEDQDTIPMTLPFFPSLKWLETDQHLRFDYDCRMVSQIKHIQLCHHASVHFLNNASSLFSALVSLEMDIWGFGGGEHLSERVQFPSLRRLAISGDITERILGLFDTPRLSTLRLAGLKLFGCPIAPLFATLNTLSIEARPPGVLHGATLLESALVQTPRLVSAAISVDPSITADAITKVVDKVRNDGYTLSNLIEIKVTEKEPSLDVQGSALHATELKTLYKIDVSAHCGTSTYDWL</sequence>
<gene>
    <name evidence="3" type="ORF">M408DRAFT_147107</name>
</gene>
<evidence type="ECO:0000313" key="4">
    <source>
        <dbReference type="Proteomes" id="UP000054097"/>
    </source>
</evidence>
<dbReference type="InterPro" id="IPR001810">
    <property type="entry name" value="F-box_dom"/>
</dbReference>
<dbReference type="InterPro" id="IPR036047">
    <property type="entry name" value="F-box-like_dom_sf"/>
</dbReference>
<dbReference type="EMBL" id="KN824295">
    <property type="protein sequence ID" value="KIM28001.1"/>
    <property type="molecule type" value="Genomic_DNA"/>
</dbReference>
<dbReference type="Proteomes" id="UP000054097">
    <property type="component" value="Unassembled WGS sequence"/>
</dbReference>
<protein>
    <recommendedName>
        <fullName evidence="2">F-box domain-containing protein</fullName>
    </recommendedName>
</protein>
<evidence type="ECO:0000256" key="1">
    <source>
        <dbReference type="SAM" id="Coils"/>
    </source>
</evidence>
<name>A0A0C3B967_SERVB</name>
<proteinExistence type="predicted"/>